<feature type="compositionally biased region" description="Basic and acidic residues" evidence="35">
    <location>
        <begin position="1602"/>
        <end position="1619"/>
    </location>
</feature>
<dbReference type="GO" id="GO:0010629">
    <property type="term" value="P:negative regulation of gene expression"/>
    <property type="evidence" value="ECO:0007669"/>
    <property type="project" value="UniProtKB-ARBA"/>
</dbReference>
<feature type="compositionally biased region" description="Acidic residues" evidence="35">
    <location>
        <begin position="384"/>
        <end position="395"/>
    </location>
</feature>
<dbReference type="GO" id="GO:0033120">
    <property type="term" value="P:positive regulation of RNA splicing"/>
    <property type="evidence" value="ECO:0007669"/>
    <property type="project" value="UniProtKB-ARBA"/>
</dbReference>
<evidence type="ECO:0000256" key="8">
    <source>
        <dbReference type="ARBA" id="ARBA00022692"/>
    </source>
</evidence>
<feature type="transmembrane region" description="Helical" evidence="36">
    <location>
        <begin position="502"/>
        <end position="519"/>
    </location>
</feature>
<dbReference type="GO" id="GO:0016787">
    <property type="term" value="F:hydrolase activity"/>
    <property type="evidence" value="ECO:0007669"/>
    <property type="project" value="UniProtKB-KW"/>
</dbReference>
<evidence type="ECO:0000256" key="21">
    <source>
        <dbReference type="ARBA" id="ARBA00023055"/>
    </source>
</evidence>
<reference evidence="40 41" key="1">
    <citation type="submission" date="2021-06" db="EMBL/GenBank/DDBJ databases">
        <authorList>
            <person name="Palmer J.M."/>
        </authorList>
    </citation>
    <scope>NUCLEOTIDE SEQUENCE [LARGE SCALE GENOMIC DNA]</scope>
    <source>
        <strain evidence="40 41">MEX-2019</strain>
        <tissue evidence="40">Muscle</tissue>
    </source>
</reference>
<evidence type="ECO:0000256" key="1">
    <source>
        <dbReference type="ARBA" id="ARBA00001946"/>
    </source>
</evidence>
<feature type="compositionally biased region" description="Low complexity" evidence="35">
    <location>
        <begin position="1"/>
        <end position="14"/>
    </location>
</feature>
<keyword evidence="23 36" id="KW-0472">Membrane</keyword>
<evidence type="ECO:0000256" key="22">
    <source>
        <dbReference type="ARBA" id="ARBA00023121"/>
    </source>
</evidence>
<dbReference type="PANTHER" id="PTHR13466">
    <property type="entry name" value="TEX2 PROTEIN-RELATED"/>
    <property type="match status" value="1"/>
</dbReference>
<accession>A0AAV9RPH3</accession>
<gene>
    <name evidence="40" type="ORF">CRENBAI_025899</name>
</gene>
<dbReference type="SMART" id="SM00580">
    <property type="entry name" value="PUG"/>
    <property type="match status" value="1"/>
</dbReference>
<feature type="region of interest" description="Disordered" evidence="35">
    <location>
        <begin position="774"/>
        <end position="817"/>
    </location>
</feature>
<dbReference type="GO" id="GO:0046872">
    <property type="term" value="F:metal ion binding"/>
    <property type="evidence" value="ECO:0007669"/>
    <property type="project" value="UniProtKB-KW"/>
</dbReference>
<dbReference type="Pfam" id="PF06479">
    <property type="entry name" value="Ribonuc_2-5A"/>
    <property type="match status" value="1"/>
</dbReference>
<dbReference type="GO" id="GO:0004521">
    <property type="term" value="F:RNA endonuclease activity"/>
    <property type="evidence" value="ECO:0007669"/>
    <property type="project" value="UniProtKB-ARBA"/>
</dbReference>
<comment type="caution">
    <text evidence="40">The sequence shown here is derived from an EMBL/GenBank/DDBJ whole genome shotgun (WGS) entry which is preliminary data.</text>
</comment>
<dbReference type="GO" id="GO:0042803">
    <property type="term" value="F:protein homodimerization activity"/>
    <property type="evidence" value="ECO:0007669"/>
    <property type="project" value="UniProtKB-ARBA"/>
</dbReference>
<feature type="compositionally biased region" description="Polar residues" evidence="35">
    <location>
        <begin position="774"/>
        <end position="784"/>
    </location>
</feature>
<dbReference type="GO" id="GO:0006869">
    <property type="term" value="P:lipid transport"/>
    <property type="evidence" value="ECO:0007669"/>
    <property type="project" value="UniProtKB-KW"/>
</dbReference>
<evidence type="ECO:0000256" key="15">
    <source>
        <dbReference type="ARBA" id="ARBA00022801"/>
    </source>
</evidence>
<feature type="region of interest" description="Disordered" evidence="35">
    <location>
        <begin position="1170"/>
        <end position="1200"/>
    </location>
</feature>
<evidence type="ECO:0000256" key="11">
    <source>
        <dbReference type="ARBA" id="ARBA00022729"/>
    </source>
</evidence>
<dbReference type="FunFam" id="1.10.510.10:FF:000215">
    <property type="entry name" value="serine/threonine-protein kinase/endoribonuclease IRE1 isoform X1"/>
    <property type="match status" value="1"/>
</dbReference>
<keyword evidence="4" id="KW-0813">Transport</keyword>
<dbReference type="SMART" id="SM00564">
    <property type="entry name" value="PQQ"/>
    <property type="match status" value="5"/>
</dbReference>
<dbReference type="EMBL" id="JAHHUM010001525">
    <property type="protein sequence ID" value="KAK5610817.1"/>
    <property type="molecule type" value="Genomic_DNA"/>
</dbReference>
<feature type="domain" description="Protein kinase" evidence="37">
    <location>
        <begin position="1771"/>
        <end position="2032"/>
    </location>
</feature>
<dbReference type="Gene3D" id="1.20.1440.180">
    <property type="entry name" value="KEN domain"/>
    <property type="match status" value="1"/>
</dbReference>
<dbReference type="GO" id="GO:0036498">
    <property type="term" value="P:IRE1-mediated unfolded protein response"/>
    <property type="evidence" value="ECO:0007669"/>
    <property type="project" value="UniProtKB-ARBA"/>
</dbReference>
<dbReference type="InterPro" id="IPR011009">
    <property type="entry name" value="Kinase-like_dom_sf"/>
</dbReference>
<evidence type="ECO:0000256" key="36">
    <source>
        <dbReference type="SAM" id="Phobius"/>
    </source>
</evidence>
<dbReference type="GO" id="GO:0005524">
    <property type="term" value="F:ATP binding"/>
    <property type="evidence" value="ECO:0007669"/>
    <property type="project" value="UniProtKB-KW"/>
</dbReference>
<comment type="subcellular location">
    <subcellularLocation>
        <location evidence="2">Endoplasmic reticulum membrane</location>
        <topology evidence="2">Single-pass type I membrane protein</topology>
    </subcellularLocation>
</comment>
<dbReference type="CDD" id="cd10422">
    <property type="entry name" value="RNase_Ire1"/>
    <property type="match status" value="1"/>
</dbReference>
<evidence type="ECO:0000256" key="26">
    <source>
        <dbReference type="ARBA" id="ARBA00023180"/>
    </source>
</evidence>
<feature type="compositionally biased region" description="Low complexity" evidence="35">
    <location>
        <begin position="167"/>
        <end position="176"/>
    </location>
</feature>
<feature type="compositionally biased region" description="Low complexity" evidence="35">
    <location>
        <begin position="847"/>
        <end position="860"/>
    </location>
</feature>
<dbReference type="Proteomes" id="UP001311232">
    <property type="component" value="Unassembled WGS sequence"/>
</dbReference>
<dbReference type="GO" id="GO:0006915">
    <property type="term" value="P:apoptotic process"/>
    <property type="evidence" value="ECO:0007669"/>
    <property type="project" value="UniProtKB-KW"/>
</dbReference>
<organism evidence="40 41">
    <name type="scientific">Crenichthys baileyi</name>
    <name type="common">White River springfish</name>
    <dbReference type="NCBI Taxonomy" id="28760"/>
    <lineage>
        <taxon>Eukaryota</taxon>
        <taxon>Metazoa</taxon>
        <taxon>Chordata</taxon>
        <taxon>Craniata</taxon>
        <taxon>Vertebrata</taxon>
        <taxon>Euteleostomi</taxon>
        <taxon>Actinopterygii</taxon>
        <taxon>Neopterygii</taxon>
        <taxon>Teleostei</taxon>
        <taxon>Neoteleostei</taxon>
        <taxon>Acanthomorphata</taxon>
        <taxon>Ovalentaria</taxon>
        <taxon>Atherinomorphae</taxon>
        <taxon>Cyprinodontiformes</taxon>
        <taxon>Goodeidae</taxon>
        <taxon>Crenichthys</taxon>
    </lineage>
</organism>
<dbReference type="GO" id="GO:0005789">
    <property type="term" value="C:endoplasmic reticulum membrane"/>
    <property type="evidence" value="ECO:0007669"/>
    <property type="project" value="UniProtKB-SubCell"/>
</dbReference>
<keyword evidence="21" id="KW-0445">Lipid transport</keyword>
<feature type="region of interest" description="Disordered" evidence="35">
    <location>
        <begin position="464"/>
        <end position="484"/>
    </location>
</feature>
<dbReference type="Pfam" id="PF13360">
    <property type="entry name" value="PQQ_2"/>
    <property type="match status" value="1"/>
</dbReference>
<feature type="region of interest" description="Disordered" evidence="35">
    <location>
        <begin position="229"/>
        <end position="257"/>
    </location>
</feature>
<dbReference type="PANTHER" id="PTHR13466:SF2">
    <property type="entry name" value="TESTIS-EXPRESSED PROTEIN 2"/>
    <property type="match status" value="1"/>
</dbReference>
<evidence type="ECO:0000256" key="13">
    <source>
        <dbReference type="ARBA" id="ARBA00022765"/>
    </source>
</evidence>
<dbReference type="InterPro" id="IPR015943">
    <property type="entry name" value="WD40/YVTN_repeat-like_dom_sf"/>
</dbReference>
<evidence type="ECO:0000259" key="38">
    <source>
        <dbReference type="PROSITE" id="PS51392"/>
    </source>
</evidence>
<dbReference type="SMART" id="SM00220">
    <property type="entry name" value="S_TKc"/>
    <property type="match status" value="1"/>
</dbReference>
<evidence type="ECO:0000256" key="32">
    <source>
        <dbReference type="ARBA" id="ARBA00076266"/>
    </source>
</evidence>
<evidence type="ECO:0000256" key="17">
    <source>
        <dbReference type="ARBA" id="ARBA00022840"/>
    </source>
</evidence>
<evidence type="ECO:0000259" key="37">
    <source>
        <dbReference type="PROSITE" id="PS50011"/>
    </source>
</evidence>
<keyword evidence="8 36" id="KW-0812">Transmembrane</keyword>
<keyword evidence="18" id="KW-0460">Magnesium</keyword>
<keyword evidence="27" id="KW-0834">Unfolded protein response</keyword>
<dbReference type="CDD" id="cd09769">
    <property type="entry name" value="Luminal_IRE1"/>
    <property type="match status" value="1"/>
</dbReference>
<dbReference type="Gene3D" id="3.30.200.20">
    <property type="entry name" value="Phosphorylase Kinase, domain 1"/>
    <property type="match status" value="1"/>
</dbReference>
<dbReference type="PROSITE" id="PS51392">
    <property type="entry name" value="KEN"/>
    <property type="match status" value="1"/>
</dbReference>
<feature type="region of interest" description="Disordered" evidence="35">
    <location>
        <begin position="147"/>
        <end position="176"/>
    </location>
</feature>
<evidence type="ECO:0000313" key="40">
    <source>
        <dbReference type="EMBL" id="KAK5610817.1"/>
    </source>
</evidence>
<evidence type="ECO:0000256" key="6">
    <source>
        <dbReference type="ARBA" id="ARBA00022553"/>
    </source>
</evidence>
<evidence type="ECO:0000256" key="14">
    <source>
        <dbReference type="ARBA" id="ARBA00022777"/>
    </source>
</evidence>
<evidence type="ECO:0000256" key="35">
    <source>
        <dbReference type="SAM" id="MobiDB-lite"/>
    </source>
</evidence>
<keyword evidence="12" id="KW-0547">Nucleotide-binding</keyword>
<dbReference type="EC" id="2.7.11.1" evidence="3"/>
<feature type="compositionally biased region" description="Polar residues" evidence="35">
    <location>
        <begin position="1727"/>
        <end position="1751"/>
    </location>
</feature>
<dbReference type="InterPro" id="IPR008271">
    <property type="entry name" value="Ser/Thr_kinase_AS"/>
</dbReference>
<comment type="catalytic activity">
    <reaction evidence="29">
        <text>L-threonyl-[protein] + ATP = O-phospho-L-threonyl-[protein] + ADP + H(+)</text>
        <dbReference type="Rhea" id="RHEA:46608"/>
        <dbReference type="Rhea" id="RHEA-COMP:11060"/>
        <dbReference type="Rhea" id="RHEA-COMP:11605"/>
        <dbReference type="ChEBI" id="CHEBI:15378"/>
        <dbReference type="ChEBI" id="CHEBI:30013"/>
        <dbReference type="ChEBI" id="CHEBI:30616"/>
        <dbReference type="ChEBI" id="CHEBI:61977"/>
        <dbReference type="ChEBI" id="CHEBI:456216"/>
        <dbReference type="EC" id="2.7.11.1"/>
    </reaction>
</comment>
<feature type="compositionally biased region" description="Low complexity" evidence="35">
    <location>
        <begin position="241"/>
        <end position="256"/>
    </location>
</feature>
<feature type="region of interest" description="Disordered" evidence="35">
    <location>
        <begin position="280"/>
        <end position="301"/>
    </location>
</feature>
<feature type="compositionally biased region" description="Polar residues" evidence="35">
    <location>
        <begin position="2166"/>
        <end position="2175"/>
    </location>
</feature>
<evidence type="ECO:0000256" key="34">
    <source>
        <dbReference type="ARBA" id="ARBA00083182"/>
    </source>
</evidence>
<dbReference type="InterPro" id="IPR010513">
    <property type="entry name" value="KEN_dom"/>
</dbReference>
<evidence type="ECO:0000256" key="31">
    <source>
        <dbReference type="ARBA" id="ARBA00073767"/>
    </source>
</evidence>
<feature type="region of interest" description="Disordered" evidence="35">
    <location>
        <begin position="1590"/>
        <end position="1636"/>
    </location>
</feature>
<dbReference type="FunFam" id="2.130.10.10:FF:000225">
    <property type="entry name" value="Endoplasmic reticulum to nucleus-signaling 1"/>
    <property type="match status" value="1"/>
</dbReference>
<evidence type="ECO:0000256" key="24">
    <source>
        <dbReference type="ARBA" id="ARBA00023157"/>
    </source>
</evidence>
<feature type="domain" description="SMP-LTD" evidence="39">
    <location>
        <begin position="872"/>
        <end position="1152"/>
    </location>
</feature>
<evidence type="ECO:0000256" key="33">
    <source>
        <dbReference type="ARBA" id="ARBA00078578"/>
    </source>
</evidence>
<evidence type="ECO:0000256" key="5">
    <source>
        <dbReference type="ARBA" id="ARBA00022527"/>
    </source>
</evidence>
<evidence type="ECO:0000256" key="4">
    <source>
        <dbReference type="ARBA" id="ARBA00022448"/>
    </source>
</evidence>
<feature type="region of interest" description="Disordered" evidence="35">
    <location>
        <begin position="997"/>
        <end position="1031"/>
    </location>
</feature>
<evidence type="ECO:0000256" key="2">
    <source>
        <dbReference type="ARBA" id="ARBA00004115"/>
    </source>
</evidence>
<evidence type="ECO:0000256" key="30">
    <source>
        <dbReference type="ARBA" id="ARBA00048679"/>
    </source>
</evidence>
<feature type="domain" description="KEN" evidence="38">
    <location>
        <begin position="2035"/>
        <end position="2163"/>
    </location>
</feature>
<evidence type="ECO:0000256" key="12">
    <source>
        <dbReference type="ARBA" id="ARBA00022741"/>
    </source>
</evidence>
<feature type="compositionally biased region" description="Acidic residues" evidence="35">
    <location>
        <begin position="997"/>
        <end position="1014"/>
    </location>
</feature>
<evidence type="ECO:0000256" key="27">
    <source>
        <dbReference type="ARBA" id="ARBA00023230"/>
    </source>
</evidence>
<dbReference type="PROSITE" id="PS50011">
    <property type="entry name" value="PROTEIN_KINASE_DOM"/>
    <property type="match status" value="1"/>
</dbReference>
<keyword evidence="9" id="KW-0053">Apoptosis</keyword>
<feature type="region of interest" description="Disordered" evidence="35">
    <location>
        <begin position="351"/>
        <end position="405"/>
    </location>
</feature>
<evidence type="ECO:0000256" key="3">
    <source>
        <dbReference type="ARBA" id="ARBA00012513"/>
    </source>
</evidence>
<feature type="compositionally biased region" description="Low complexity" evidence="35">
    <location>
        <begin position="147"/>
        <end position="160"/>
    </location>
</feature>
<dbReference type="Pfam" id="PF00069">
    <property type="entry name" value="Pkinase"/>
    <property type="match status" value="1"/>
</dbReference>
<evidence type="ECO:0000259" key="39">
    <source>
        <dbReference type="PROSITE" id="PS51847"/>
    </source>
</evidence>
<keyword evidence="28" id="KW-0511">Multifunctional enzyme</keyword>
<keyword evidence="15" id="KW-0378">Hydrolase</keyword>
<dbReference type="PROSITE" id="PS51847">
    <property type="entry name" value="SMP"/>
    <property type="match status" value="1"/>
</dbReference>
<evidence type="ECO:0000256" key="7">
    <source>
        <dbReference type="ARBA" id="ARBA00022679"/>
    </source>
</evidence>
<dbReference type="GO" id="GO:0032991">
    <property type="term" value="C:protein-containing complex"/>
    <property type="evidence" value="ECO:0007669"/>
    <property type="project" value="UniProtKB-ARBA"/>
</dbReference>
<evidence type="ECO:0000256" key="16">
    <source>
        <dbReference type="ARBA" id="ARBA00022824"/>
    </source>
</evidence>
<keyword evidence="11" id="KW-0732">Signal</keyword>
<keyword evidence="6" id="KW-0597">Phosphoprotein</keyword>
<proteinExistence type="predicted"/>
<evidence type="ECO:0000256" key="19">
    <source>
        <dbReference type="ARBA" id="ARBA00022989"/>
    </source>
</evidence>
<dbReference type="GO" id="GO:0004674">
    <property type="term" value="F:protein serine/threonine kinase activity"/>
    <property type="evidence" value="ECO:0007669"/>
    <property type="project" value="UniProtKB-KW"/>
</dbReference>
<keyword evidence="17" id="KW-0067">ATP-binding</keyword>
<evidence type="ECO:0000256" key="10">
    <source>
        <dbReference type="ARBA" id="ARBA00022723"/>
    </source>
</evidence>
<keyword evidence="10" id="KW-0479">Metal-binding</keyword>
<keyword evidence="16" id="KW-0256">Endoplasmic reticulum</keyword>
<feature type="region of interest" description="Disordered" evidence="35">
    <location>
        <begin position="838"/>
        <end position="873"/>
    </location>
</feature>
<dbReference type="CDD" id="cd21675">
    <property type="entry name" value="SMP_TEX2"/>
    <property type="match status" value="1"/>
</dbReference>
<keyword evidence="7" id="KW-0808">Transferase</keyword>
<feature type="region of interest" description="Disordered" evidence="35">
    <location>
        <begin position="2166"/>
        <end position="2187"/>
    </location>
</feature>
<dbReference type="FunFam" id="1.20.1440.180:FF:000001">
    <property type="entry name" value="Serine/threonine-protein kinase/endoribonuclease IRE1"/>
    <property type="match status" value="1"/>
</dbReference>
<sequence>MMSSQGSSRKGSGQHADTPPLRHAPGPRLQVQRSHSRDTITIHFSALGKEEEDEEEELYGLSVGCPAAKSVLDGAAGPESQITDDQCVAKGLEPKEELGLESVHAEISSGEAPLLVSSTILPSQLLSSHPHASSLAMTVNPVLAHSHLSSTPPVSSSWPSDRPAQPPLISYSSSSPCKSAALSSSKPFLSLVRSLSNDVDSRETAPVIANVAPPHARHRHLMKSFVKSLSTDTSKGEHPEGPVQHHPQHQQIQPTHRTPPRNMQLFKQFSQPRLSSCPVAVTQAGGDSKTAPSSPIMSPDGRSFFKVQEVEARIEDTKRRLSEVMSDPLQLFSKIIGDESVVGAAGSAAHRPKSLSSSASELSGVTAVNGHTEANNYSIKEEGAEGEEEEEEEETPTEKGPDSSFFSFQSLSLSAGLTQASSSTLHRSPSLTLGRCSMSALVARQEDEDFCELYTEDFELCTDTETPDGERSMSQQPYTGSTGLGSELDAEDERLEEEVDNVPVTGLIFLTQLLYWYLVLPVPPCLCSVLHGIIVGFMLALLVLWLSAPRCSSSGTRTGRWRKDQRNVPQLDVKEPGIFKGWMNEIHSYDPEMYHATLTHSVYVRLEGSVLRLSKPNRNISRRAAHNEPKPDVTYISQKIYDLTDSRIYLMPQSLARKRVWNKKYPICIELAKQEDFMSKAEGERSDTGEERTTGLGEKFERMDKVERAEGYTSVEEQRRPATGGGDLTIYLFGRTGREKEEWFRRFLQASQNKSEGRGSSLSGICKSAFLSTHSRSGSIQSSGGPEADSRGSSRGSQEELFQPRHKETPASLSSGSAGGIKQKMLLDYNVYLAQYVNPQAPPGSPSAPDSPGHSPDSSPKTTKKLPRSSEEAAEPEAWVNAFLGRIFWDFLREKYWASVVSKKIQMKLSKIRLPYVMNELTLTELDMGFSVPKILHASKPSVDNQGLWFDLEVSYTGSFLMTLETKLNLVRLGKEGEGLGEHGKEWPRPRTYCLADSDEESSSAGSSDEEDPPELLSDKPNLPASEGYVGGHRPSKIMRFVDKIAKSKYFQKATETEFIKKKMEEVSNTPILLTVEVQECKGTLAVNIPPPPTDRIWYGFRSPPHLELKARPKLGEREVTLVHVTEWIEKKLDQEFQKIFVMPNMDDIWLPIMHSAMDMRSNANLTVTNDALKDSGPEGSERPAGPDHPASRPGLRPDANMDWPVSKQALLCCILALLSCAGPQQKGFCSASTVALPESLLFVSTLDGNLHAVSKKSGSIKWTLKEDPVLQVPTHVAEPAFLPDPNDGSLYSLGGKNNEGLTKLPFTIPELVQASPCRSSDGILYMGKKQDLWYVVDLLTGEKQQTLTSSFAEMLCPSSSLLYLGRTEYTITMYDTKNRELRWNATYSDYASTLPDDDLKYKMAHFVSNGDGLVVTVDSETGDVQWMQNYNSPVVAMYIWQREGLRKVPHTNLAVETLRYLTFMSGEVGRITRWKYPFPKEKKPKNKFMATLYVGKYSTSLYASPSLVHDGVTVVPRGSTFPLLEGPDSQETEEDKECVITPSTSVKFNAGLRERNRINFMRNYLLLIGHHETPPEAHTKVLEAFPENFPRNQGNVIPPTMDKKGEEKVNDSGMDDGKPSTSIQEPGTSGHTVRSEAPVDSMLKDMASIIFSTFLLAGWVAFVIIYPKSVHKQQQLQHQEFQRQMEERLELLQRQQPFSPAEVGLGLASDSDFLEVIRTRSDCSDHSSPNVTPRASNHSNLSVSEVGSSTYEHEDGEEDFTTVRVGNINFHPKQVLGHGAEGTIVYKGQFDNRPVAVKRILPECFSFADREVQLLRESDEHPNVIRYFCTERDRQFQYIAIELCAATLQEYVEKKDFHRHGLEPVVLLQQTMSGLAHLHSLKIVHRDLKPHNILVSMPNAHGRVRAMISDFGLCKKLAVGRHSFSRRSGVPGTEGWIAPEVLSEEFKDNPTYAVDIFSAGCVFYYVVSQGSHPFGKSLQRQANILLGGYSLDYLQSDKHENIVARDLIEQMLSMDPQKRPSAESVLKHPFFWSLEKELQFFQDVSDRIEKEPLDGPIVRQLERGGRAVVKGDWREHITVPLQTDLRKFRSYKGGSVRDLLRAMRNKKHHYRELPAEVQETLGSIPDDFVSYFTSRFPHLLMHTYLAMRTCAPERPFLPYYPTAEQLQKTQTQGEQPAPSDFSVHTDHPQVLGLSTAPDFLCENISQCLTVPLRPDILTTLDNKTSAD</sequence>
<comment type="cofactor">
    <cofactor evidence="1">
        <name>Mg(2+)</name>
        <dbReference type="ChEBI" id="CHEBI:18420"/>
    </cofactor>
</comment>
<feature type="compositionally biased region" description="Polar residues" evidence="35">
    <location>
        <begin position="472"/>
        <end position="481"/>
    </location>
</feature>
<evidence type="ECO:0000256" key="20">
    <source>
        <dbReference type="ARBA" id="ARBA00023015"/>
    </source>
</evidence>
<keyword evidence="5" id="KW-0723">Serine/threonine-protein kinase</keyword>
<dbReference type="InterPro" id="IPR000719">
    <property type="entry name" value="Prot_kinase_dom"/>
</dbReference>
<keyword evidence="24" id="KW-1015">Disulfide bond</keyword>
<dbReference type="SUPFAM" id="SSF56112">
    <property type="entry name" value="Protein kinase-like (PK-like)"/>
    <property type="match status" value="1"/>
</dbReference>
<dbReference type="Gene3D" id="2.130.10.10">
    <property type="entry name" value="YVTN repeat-like/Quinoprotein amine dehydrogenase"/>
    <property type="match status" value="1"/>
</dbReference>
<evidence type="ECO:0000256" key="23">
    <source>
        <dbReference type="ARBA" id="ARBA00023136"/>
    </source>
</evidence>
<evidence type="ECO:0000256" key="25">
    <source>
        <dbReference type="ARBA" id="ARBA00023163"/>
    </source>
</evidence>
<keyword evidence="14" id="KW-0418">Kinase</keyword>
<dbReference type="GO" id="GO:0006397">
    <property type="term" value="P:mRNA processing"/>
    <property type="evidence" value="ECO:0007669"/>
    <property type="project" value="InterPro"/>
</dbReference>
<evidence type="ECO:0000256" key="28">
    <source>
        <dbReference type="ARBA" id="ARBA00023268"/>
    </source>
</evidence>
<feature type="region of interest" description="Disordered" evidence="35">
    <location>
        <begin position="1"/>
        <end position="37"/>
    </location>
</feature>
<feature type="compositionally biased region" description="Polar residues" evidence="35">
    <location>
        <begin position="1620"/>
        <end position="1633"/>
    </location>
</feature>
<keyword evidence="20" id="KW-0805">Transcription regulation</keyword>
<dbReference type="InterPro" id="IPR002372">
    <property type="entry name" value="PQQ_rpt_dom"/>
</dbReference>
<dbReference type="Gene3D" id="1.10.510.10">
    <property type="entry name" value="Transferase(Phosphotransferase) domain 1"/>
    <property type="match status" value="1"/>
</dbReference>
<dbReference type="SUPFAM" id="SSF50998">
    <property type="entry name" value="Quinoprotein alcohol dehydrogenase-like"/>
    <property type="match status" value="1"/>
</dbReference>
<dbReference type="InterPro" id="IPR031468">
    <property type="entry name" value="SMP_LBD"/>
</dbReference>
<dbReference type="GO" id="GO:0008289">
    <property type="term" value="F:lipid binding"/>
    <property type="evidence" value="ECO:0007669"/>
    <property type="project" value="UniProtKB-KW"/>
</dbReference>
<dbReference type="GO" id="GO:1905898">
    <property type="term" value="P:positive regulation of response to endoplasmic reticulum stress"/>
    <property type="evidence" value="ECO:0007669"/>
    <property type="project" value="UniProtKB-ARBA"/>
</dbReference>
<evidence type="ECO:0000256" key="18">
    <source>
        <dbReference type="ARBA" id="ARBA00022842"/>
    </source>
</evidence>
<dbReference type="FunFam" id="3.30.200.20:FF:000077">
    <property type="entry name" value="Putative Serine/threonine-protein kinase/endoribonuclease IRE1"/>
    <property type="match status" value="1"/>
</dbReference>
<keyword evidence="25" id="KW-0804">Transcription</keyword>
<evidence type="ECO:0000256" key="29">
    <source>
        <dbReference type="ARBA" id="ARBA00047899"/>
    </source>
</evidence>
<dbReference type="InterPro" id="IPR038357">
    <property type="entry name" value="KEN_sf"/>
</dbReference>
<feature type="compositionally biased region" description="Low complexity" evidence="35">
    <location>
        <begin position="354"/>
        <end position="363"/>
    </location>
</feature>
<keyword evidence="22" id="KW-0446">Lipid-binding</keyword>
<comment type="catalytic activity">
    <reaction evidence="30">
        <text>L-seryl-[protein] + ATP = O-phospho-L-seryl-[protein] + ADP + H(+)</text>
        <dbReference type="Rhea" id="RHEA:17989"/>
        <dbReference type="Rhea" id="RHEA-COMP:9863"/>
        <dbReference type="Rhea" id="RHEA-COMP:11604"/>
        <dbReference type="ChEBI" id="CHEBI:15378"/>
        <dbReference type="ChEBI" id="CHEBI:29999"/>
        <dbReference type="ChEBI" id="CHEBI:30616"/>
        <dbReference type="ChEBI" id="CHEBI:83421"/>
        <dbReference type="ChEBI" id="CHEBI:456216"/>
        <dbReference type="EC" id="2.7.11.1"/>
    </reaction>
</comment>
<feature type="compositionally biased region" description="Basic and acidic residues" evidence="35">
    <location>
        <begin position="1172"/>
        <end position="1186"/>
    </location>
</feature>
<feature type="region of interest" description="Disordered" evidence="35">
    <location>
        <begin position="1723"/>
        <end position="1757"/>
    </location>
</feature>
<evidence type="ECO:0000256" key="9">
    <source>
        <dbReference type="ARBA" id="ARBA00022703"/>
    </source>
</evidence>
<dbReference type="InterPro" id="IPR011047">
    <property type="entry name" value="Quinoprotein_ADH-like_sf"/>
</dbReference>
<protein>
    <recommendedName>
        <fullName evidence="31">Serine/threonine-protein kinase/endoribonuclease IRE1</fullName>
        <ecNumber evidence="3">2.7.11.1</ecNumber>
    </recommendedName>
    <alternativeName>
        <fullName evidence="32">Endoplasmic reticulum-to-nucleus signaling 1</fullName>
    </alternativeName>
    <alternativeName>
        <fullName evidence="33">Inositol-requiring protein 1</fullName>
    </alternativeName>
    <alternativeName>
        <fullName evidence="34">Ire1-alpha</fullName>
    </alternativeName>
</protein>
<dbReference type="CDD" id="cd13982">
    <property type="entry name" value="STKc_IRE1"/>
    <property type="match status" value="1"/>
</dbReference>
<keyword evidence="13" id="KW-0013">ADP-ribosylation</keyword>
<evidence type="ECO:0000313" key="41">
    <source>
        <dbReference type="Proteomes" id="UP001311232"/>
    </source>
</evidence>
<keyword evidence="19 36" id="KW-1133">Transmembrane helix</keyword>
<keyword evidence="41" id="KW-1185">Reference proteome</keyword>
<feature type="transmembrane region" description="Helical" evidence="36">
    <location>
        <begin position="526"/>
        <end position="548"/>
    </location>
</feature>
<name>A0AAV9RPH3_9TELE</name>
<dbReference type="PROSITE" id="PS00108">
    <property type="entry name" value="PROTEIN_KINASE_ST"/>
    <property type="match status" value="1"/>
</dbReference>
<dbReference type="InterPro" id="IPR018391">
    <property type="entry name" value="PQQ_b-propeller_rpt"/>
</dbReference>
<keyword evidence="26" id="KW-0325">Glycoprotein</keyword>